<evidence type="ECO:0000313" key="2">
    <source>
        <dbReference type="Proteomes" id="UP000275078"/>
    </source>
</evidence>
<keyword evidence="2" id="KW-1185">Reference proteome</keyword>
<dbReference type="Proteomes" id="UP000275078">
    <property type="component" value="Unassembled WGS sequence"/>
</dbReference>
<dbReference type="STRING" id="1160509.A0A3N4I1P1"/>
<dbReference type="AlphaFoldDB" id="A0A3N4I1P1"/>
<gene>
    <name evidence="1" type="ORF">BJ508DRAFT_331707</name>
</gene>
<proteinExistence type="predicted"/>
<reference evidence="1 2" key="1">
    <citation type="journal article" date="2018" name="Nat. Ecol. Evol.">
        <title>Pezizomycetes genomes reveal the molecular basis of ectomycorrhizal truffle lifestyle.</title>
        <authorList>
            <person name="Murat C."/>
            <person name="Payen T."/>
            <person name="Noel B."/>
            <person name="Kuo A."/>
            <person name="Morin E."/>
            <person name="Chen J."/>
            <person name="Kohler A."/>
            <person name="Krizsan K."/>
            <person name="Balestrini R."/>
            <person name="Da Silva C."/>
            <person name="Montanini B."/>
            <person name="Hainaut M."/>
            <person name="Levati E."/>
            <person name="Barry K.W."/>
            <person name="Belfiori B."/>
            <person name="Cichocki N."/>
            <person name="Clum A."/>
            <person name="Dockter R.B."/>
            <person name="Fauchery L."/>
            <person name="Guy J."/>
            <person name="Iotti M."/>
            <person name="Le Tacon F."/>
            <person name="Lindquist E.A."/>
            <person name="Lipzen A."/>
            <person name="Malagnac F."/>
            <person name="Mello A."/>
            <person name="Molinier V."/>
            <person name="Miyauchi S."/>
            <person name="Poulain J."/>
            <person name="Riccioni C."/>
            <person name="Rubini A."/>
            <person name="Sitrit Y."/>
            <person name="Splivallo R."/>
            <person name="Traeger S."/>
            <person name="Wang M."/>
            <person name="Zifcakova L."/>
            <person name="Wipf D."/>
            <person name="Zambonelli A."/>
            <person name="Paolocci F."/>
            <person name="Nowrousian M."/>
            <person name="Ottonello S."/>
            <person name="Baldrian P."/>
            <person name="Spatafora J.W."/>
            <person name="Henrissat B."/>
            <person name="Nagy L.G."/>
            <person name="Aury J.M."/>
            <person name="Wincker P."/>
            <person name="Grigoriev I.V."/>
            <person name="Bonfante P."/>
            <person name="Martin F.M."/>
        </authorList>
    </citation>
    <scope>NUCLEOTIDE SEQUENCE [LARGE SCALE GENOMIC DNA]</scope>
    <source>
        <strain evidence="1 2">RN42</strain>
    </source>
</reference>
<name>A0A3N4I1P1_ASCIM</name>
<evidence type="ECO:0000313" key="1">
    <source>
        <dbReference type="EMBL" id="RPA75804.1"/>
    </source>
</evidence>
<protein>
    <submittedName>
        <fullName evidence="1">Uncharacterized protein</fullName>
    </submittedName>
</protein>
<accession>A0A3N4I1P1</accession>
<dbReference type="EMBL" id="ML119756">
    <property type="protein sequence ID" value="RPA75804.1"/>
    <property type="molecule type" value="Genomic_DNA"/>
</dbReference>
<organism evidence="1 2">
    <name type="scientific">Ascobolus immersus RN42</name>
    <dbReference type="NCBI Taxonomy" id="1160509"/>
    <lineage>
        <taxon>Eukaryota</taxon>
        <taxon>Fungi</taxon>
        <taxon>Dikarya</taxon>
        <taxon>Ascomycota</taxon>
        <taxon>Pezizomycotina</taxon>
        <taxon>Pezizomycetes</taxon>
        <taxon>Pezizales</taxon>
        <taxon>Ascobolaceae</taxon>
        <taxon>Ascobolus</taxon>
    </lineage>
</organism>
<sequence>MTGYSPVGRRKLPNFPTTLLQLSRFSLNPNVLGIYDPSFRLDPKDSWAYKGPPVVSDALTWDSRLDCIYDLAPDEATAGALQETYNRGAATEWWLYQISETDKVEMRKGANRGKLYREALRLRFGVSAKQAQNRLTTCIYGLKEVQNAISVQDFFNRCYHLIRMTGVTEEAKILALVWNGIQPPLRNGFGAPQAHENDKAFVDCLKQLEDTLRMTSIQVRSSVSY</sequence>